<protein>
    <submittedName>
        <fullName evidence="2">Uncharacterized protein</fullName>
    </submittedName>
</protein>
<reference evidence="2" key="1">
    <citation type="submission" date="2021-10" db="EMBL/GenBank/DDBJ databases">
        <authorList>
            <person name="Piombo E."/>
        </authorList>
    </citation>
    <scope>NUCLEOTIDE SEQUENCE</scope>
</reference>
<evidence type="ECO:0000313" key="2">
    <source>
        <dbReference type="EMBL" id="CAH0031634.1"/>
    </source>
</evidence>
<keyword evidence="3" id="KW-1185">Reference proteome</keyword>
<dbReference type="EMBL" id="CABFNQ020000743">
    <property type="protein sequence ID" value="CAH0031634.1"/>
    <property type="molecule type" value="Genomic_DNA"/>
</dbReference>
<evidence type="ECO:0000313" key="3">
    <source>
        <dbReference type="Proteomes" id="UP000696573"/>
    </source>
</evidence>
<feature type="region of interest" description="Disordered" evidence="1">
    <location>
        <begin position="60"/>
        <end position="102"/>
    </location>
</feature>
<organism evidence="2 3">
    <name type="scientific">Clonostachys rhizophaga</name>
    <dbReference type="NCBI Taxonomy" id="160324"/>
    <lineage>
        <taxon>Eukaryota</taxon>
        <taxon>Fungi</taxon>
        <taxon>Dikarya</taxon>
        <taxon>Ascomycota</taxon>
        <taxon>Pezizomycotina</taxon>
        <taxon>Sordariomycetes</taxon>
        <taxon>Hypocreomycetidae</taxon>
        <taxon>Hypocreales</taxon>
        <taxon>Bionectriaceae</taxon>
        <taxon>Clonostachys</taxon>
    </lineage>
</organism>
<dbReference type="AlphaFoldDB" id="A0A9N9VUE8"/>
<comment type="caution">
    <text evidence="2">The sequence shown here is derived from an EMBL/GenBank/DDBJ whole genome shotgun (WGS) entry which is preliminary data.</text>
</comment>
<accession>A0A9N9VUE8</accession>
<gene>
    <name evidence="2" type="ORF">CRHIZ90672A_00014414</name>
</gene>
<proteinExistence type="predicted"/>
<dbReference type="Proteomes" id="UP000696573">
    <property type="component" value="Unassembled WGS sequence"/>
</dbReference>
<evidence type="ECO:0000256" key="1">
    <source>
        <dbReference type="SAM" id="MobiDB-lite"/>
    </source>
</evidence>
<dbReference type="OrthoDB" id="10297015at2759"/>
<name>A0A9N9VUE8_9HYPO</name>
<feature type="compositionally biased region" description="Basic residues" evidence="1">
    <location>
        <begin position="85"/>
        <end position="96"/>
    </location>
</feature>
<sequence length="150" mass="16546">MTGAAAITNKNDQLRDAKAAFAKTKAKVGDAASFVKTKSGEYKAKAGVFIADCKEKSCKLVNKPRSPSPTRSNGGSPRRGNYQRNQRRSGYRKMKRSSPLNTRLRSCDAMSMEYSYWTISTVYGSRFTVWRVLGVAEGGCVEFDASLKQP</sequence>